<dbReference type="SUPFAM" id="SSF88659">
    <property type="entry name" value="Sigma3 and sigma4 domains of RNA polymerase sigma factors"/>
    <property type="match status" value="1"/>
</dbReference>
<evidence type="ECO:0000256" key="3">
    <source>
        <dbReference type="ARBA" id="ARBA00023015"/>
    </source>
</evidence>
<dbReference type="SUPFAM" id="SSF88946">
    <property type="entry name" value="Sigma2 domain of RNA polymerase sigma factors"/>
    <property type="match status" value="1"/>
</dbReference>
<dbReference type="InterPro" id="IPR014284">
    <property type="entry name" value="RNA_pol_sigma-70_dom"/>
</dbReference>
<sequence>MSVITRSLPRGTDTNGLVSGLRYGWETDAVVVRGEPDSLATSLERLRGSLTGYCYRILGSASDVEDAVQETMLRALRAIDSYDPDRAGFSTWVHRIATNVCLDMLRGAQRRALPWDMGPAASGPDIGIPLPPTRWVEPLADSRLADTVDPATLAVRHETLRLAFIAALQWLPPRQRAVLVLRDVLGFAATEAAEVMEMSVAAVNSALQRARAMLAEHRPRPADPPDLDGRTHRDLLERYVHAFQAHDVPTLLEVLADDVRSGMPPFAWWLDGPARIGAAMTGTDACAEDRLVPGEQVNGCWTLGQYRPDPNGTLVPFALLVIEFRGGRISEIVTFLGCGDRFAEFGLPEILET</sequence>
<evidence type="ECO:0000256" key="1">
    <source>
        <dbReference type="ARBA" id="ARBA00010641"/>
    </source>
</evidence>
<comment type="caution">
    <text evidence="8">The sequence shown here is derived from an EMBL/GenBank/DDBJ whole genome shotgun (WGS) entry which is preliminary data.</text>
</comment>
<accession>A0ABU0F363</accession>
<dbReference type="EMBL" id="JAUSUT010000001">
    <property type="protein sequence ID" value="MDQ0381472.1"/>
    <property type="molecule type" value="Genomic_DNA"/>
</dbReference>
<comment type="subunit">
    <text evidence="2">Interacts transiently with the RNA polymerase catalytic core formed by RpoA, RpoB, RpoC and RpoZ (2 alpha, 1 beta, 1 beta' and 1 omega subunit) to form the RNA polymerase holoenzyme that can initiate transcription.</text>
</comment>
<dbReference type="Gene3D" id="3.10.450.50">
    <property type="match status" value="1"/>
</dbReference>
<dbReference type="InterPro" id="IPR014305">
    <property type="entry name" value="RNA_pol_sigma-G_actinobac"/>
</dbReference>
<dbReference type="InterPro" id="IPR007627">
    <property type="entry name" value="RNA_pol_sigma70_r2"/>
</dbReference>
<evidence type="ECO:0000256" key="2">
    <source>
        <dbReference type="ARBA" id="ARBA00011344"/>
    </source>
</evidence>
<evidence type="ECO:0000259" key="6">
    <source>
        <dbReference type="Pfam" id="PF04542"/>
    </source>
</evidence>
<protein>
    <submittedName>
        <fullName evidence="8">RNA polymerase sigma-70 factor (ECF subfamily)</fullName>
    </submittedName>
</protein>
<dbReference type="InterPro" id="IPR032710">
    <property type="entry name" value="NTF2-like_dom_sf"/>
</dbReference>
<dbReference type="NCBIfam" id="TIGR02960">
    <property type="entry name" value="SigX5"/>
    <property type="match status" value="1"/>
</dbReference>
<dbReference type="InterPro" id="IPR013325">
    <property type="entry name" value="RNA_pol_sigma_r2"/>
</dbReference>
<dbReference type="NCBIfam" id="TIGR02937">
    <property type="entry name" value="sigma70-ECF"/>
    <property type="match status" value="1"/>
</dbReference>
<feature type="domain" description="RNA polymerase sigma-70 region 2" evidence="6">
    <location>
        <begin position="44"/>
        <end position="111"/>
    </location>
</feature>
<dbReference type="Gene3D" id="1.10.1740.10">
    <property type="match status" value="1"/>
</dbReference>
<dbReference type="CDD" id="cd06171">
    <property type="entry name" value="Sigma70_r4"/>
    <property type="match status" value="1"/>
</dbReference>
<dbReference type="Gene3D" id="1.10.10.10">
    <property type="entry name" value="Winged helix-like DNA-binding domain superfamily/Winged helix DNA-binding domain"/>
    <property type="match status" value="1"/>
</dbReference>
<comment type="similarity">
    <text evidence="1">Belongs to the sigma-70 factor family. ECF subfamily.</text>
</comment>
<evidence type="ECO:0000259" key="7">
    <source>
        <dbReference type="Pfam" id="PF08281"/>
    </source>
</evidence>
<reference evidence="8 9" key="1">
    <citation type="submission" date="2023-07" db="EMBL/GenBank/DDBJ databases">
        <title>Sequencing the genomes of 1000 actinobacteria strains.</title>
        <authorList>
            <person name="Klenk H.-P."/>
        </authorList>
    </citation>
    <scope>NUCLEOTIDE SEQUENCE [LARGE SCALE GENOMIC DNA]</scope>
    <source>
        <strain evidence="8 9">DSM 45805</strain>
    </source>
</reference>
<evidence type="ECO:0000256" key="4">
    <source>
        <dbReference type="ARBA" id="ARBA00023082"/>
    </source>
</evidence>
<dbReference type="Pfam" id="PF08281">
    <property type="entry name" value="Sigma70_r4_2"/>
    <property type="match status" value="1"/>
</dbReference>
<dbReference type="InterPro" id="IPR013249">
    <property type="entry name" value="RNA_pol_sigma70_r4_t2"/>
</dbReference>
<dbReference type="NCBIfam" id="NF006089">
    <property type="entry name" value="PRK08241.1"/>
    <property type="match status" value="1"/>
</dbReference>
<dbReference type="Pfam" id="PF04542">
    <property type="entry name" value="Sigma70_r2"/>
    <property type="match status" value="1"/>
</dbReference>
<evidence type="ECO:0000256" key="5">
    <source>
        <dbReference type="ARBA" id="ARBA00023163"/>
    </source>
</evidence>
<gene>
    <name evidence="8" type="ORF">FB470_005466</name>
</gene>
<name>A0ABU0F363_9PSEU</name>
<keyword evidence="9" id="KW-1185">Reference proteome</keyword>
<dbReference type="PANTHER" id="PTHR43133:SF65">
    <property type="entry name" value="ECF RNA POLYMERASE SIGMA FACTOR SIGG"/>
    <property type="match status" value="1"/>
</dbReference>
<evidence type="ECO:0000313" key="9">
    <source>
        <dbReference type="Proteomes" id="UP001229651"/>
    </source>
</evidence>
<dbReference type="Proteomes" id="UP001229651">
    <property type="component" value="Unassembled WGS sequence"/>
</dbReference>
<dbReference type="PANTHER" id="PTHR43133">
    <property type="entry name" value="RNA POLYMERASE ECF-TYPE SIGMA FACTO"/>
    <property type="match status" value="1"/>
</dbReference>
<evidence type="ECO:0000313" key="8">
    <source>
        <dbReference type="EMBL" id="MDQ0381472.1"/>
    </source>
</evidence>
<keyword evidence="3" id="KW-0805">Transcription regulation</keyword>
<dbReference type="InterPro" id="IPR013324">
    <property type="entry name" value="RNA_pol_sigma_r3/r4-like"/>
</dbReference>
<keyword evidence="4" id="KW-0731">Sigma factor</keyword>
<dbReference type="InterPro" id="IPR036388">
    <property type="entry name" value="WH-like_DNA-bd_sf"/>
</dbReference>
<feature type="domain" description="RNA polymerase sigma factor 70 region 4 type 2" evidence="7">
    <location>
        <begin position="162"/>
        <end position="214"/>
    </location>
</feature>
<dbReference type="SUPFAM" id="SSF54427">
    <property type="entry name" value="NTF2-like"/>
    <property type="match status" value="1"/>
</dbReference>
<organism evidence="8 9">
    <name type="scientific">Amycolatopsis thermophila</name>
    <dbReference type="NCBI Taxonomy" id="206084"/>
    <lineage>
        <taxon>Bacteria</taxon>
        <taxon>Bacillati</taxon>
        <taxon>Actinomycetota</taxon>
        <taxon>Actinomycetes</taxon>
        <taxon>Pseudonocardiales</taxon>
        <taxon>Pseudonocardiaceae</taxon>
        <taxon>Amycolatopsis</taxon>
    </lineage>
</organism>
<dbReference type="InterPro" id="IPR039425">
    <property type="entry name" value="RNA_pol_sigma-70-like"/>
</dbReference>
<proteinExistence type="inferred from homology"/>
<keyword evidence="5" id="KW-0804">Transcription</keyword>